<evidence type="ECO:0000313" key="6">
    <source>
        <dbReference type="EMBL" id="KAH7044577.1"/>
    </source>
</evidence>
<dbReference type="PANTHER" id="PTHR10353:SF36">
    <property type="entry name" value="LP05116P"/>
    <property type="match status" value="1"/>
</dbReference>
<organism evidence="6 7">
    <name type="scientific">Macrophomina phaseolina</name>
    <dbReference type="NCBI Taxonomy" id="35725"/>
    <lineage>
        <taxon>Eukaryota</taxon>
        <taxon>Fungi</taxon>
        <taxon>Dikarya</taxon>
        <taxon>Ascomycota</taxon>
        <taxon>Pezizomycotina</taxon>
        <taxon>Dothideomycetes</taxon>
        <taxon>Dothideomycetes incertae sedis</taxon>
        <taxon>Botryosphaeriales</taxon>
        <taxon>Botryosphaeriaceae</taxon>
        <taxon>Macrophomina</taxon>
    </lineage>
</organism>
<evidence type="ECO:0000313" key="7">
    <source>
        <dbReference type="Proteomes" id="UP000774617"/>
    </source>
</evidence>
<keyword evidence="5" id="KW-0732">Signal</keyword>
<dbReference type="Pfam" id="PF00232">
    <property type="entry name" value="Glyco_hydro_1"/>
    <property type="match status" value="1"/>
</dbReference>
<reference evidence="6 7" key="1">
    <citation type="journal article" date="2021" name="Nat. Commun.">
        <title>Genetic determinants of endophytism in the Arabidopsis root mycobiome.</title>
        <authorList>
            <person name="Mesny F."/>
            <person name="Miyauchi S."/>
            <person name="Thiergart T."/>
            <person name="Pickel B."/>
            <person name="Atanasova L."/>
            <person name="Karlsson M."/>
            <person name="Huettel B."/>
            <person name="Barry K.W."/>
            <person name="Haridas S."/>
            <person name="Chen C."/>
            <person name="Bauer D."/>
            <person name="Andreopoulos W."/>
            <person name="Pangilinan J."/>
            <person name="LaButti K."/>
            <person name="Riley R."/>
            <person name="Lipzen A."/>
            <person name="Clum A."/>
            <person name="Drula E."/>
            <person name="Henrissat B."/>
            <person name="Kohler A."/>
            <person name="Grigoriev I.V."/>
            <person name="Martin F.M."/>
            <person name="Hacquard S."/>
        </authorList>
    </citation>
    <scope>NUCLEOTIDE SEQUENCE [LARGE SCALE GENOMIC DNA]</scope>
    <source>
        <strain evidence="6 7">MPI-SDFR-AT-0080</strain>
    </source>
</reference>
<keyword evidence="7" id="KW-1185">Reference proteome</keyword>
<gene>
    <name evidence="6" type="ORF">B0J12DRAFT_742394</name>
</gene>
<dbReference type="SUPFAM" id="SSF51445">
    <property type="entry name" value="(Trans)glycosidases"/>
    <property type="match status" value="1"/>
</dbReference>
<evidence type="ECO:0000256" key="2">
    <source>
        <dbReference type="ARBA" id="ARBA00022801"/>
    </source>
</evidence>
<dbReference type="InterPro" id="IPR001360">
    <property type="entry name" value="Glyco_hydro_1"/>
</dbReference>
<evidence type="ECO:0000256" key="4">
    <source>
        <dbReference type="RuleBase" id="RU003690"/>
    </source>
</evidence>
<dbReference type="PROSITE" id="PS00653">
    <property type="entry name" value="GLYCOSYL_HYDROL_F1_2"/>
    <property type="match status" value="1"/>
</dbReference>
<comment type="caution">
    <text evidence="6">The sequence shown here is derived from an EMBL/GenBank/DDBJ whole genome shotgun (WGS) entry which is preliminary data.</text>
</comment>
<evidence type="ECO:0000256" key="5">
    <source>
        <dbReference type="SAM" id="SignalP"/>
    </source>
</evidence>
<dbReference type="InterPro" id="IPR033132">
    <property type="entry name" value="GH_1_N_CS"/>
</dbReference>
<evidence type="ECO:0000256" key="3">
    <source>
        <dbReference type="ARBA" id="ARBA00023295"/>
    </source>
</evidence>
<dbReference type="GO" id="GO:0016787">
    <property type="term" value="F:hydrolase activity"/>
    <property type="evidence" value="ECO:0007669"/>
    <property type="project" value="UniProtKB-KW"/>
</dbReference>
<feature type="signal peptide" evidence="5">
    <location>
        <begin position="1"/>
        <end position="20"/>
    </location>
</feature>
<dbReference type="EMBL" id="JAGTJR010000020">
    <property type="protein sequence ID" value="KAH7044577.1"/>
    <property type="molecule type" value="Genomic_DNA"/>
</dbReference>
<protein>
    <submittedName>
        <fullName evidence="6">Glycoside hydrolase superfamily</fullName>
    </submittedName>
</protein>
<sequence length="594" mass="65573">MRSSLCHSCCAVCVAGVAVAQGAASGSGSDGSSGAPVTETDSTFASATQTAAGSAFSTTAGIELEDYWNIFVGPVSTASINTTVEPTPIPSSSLIPPPGLYYPAYPTGQQTPLQAKNESWSFPSDFWWGVSSASYQVEGAAKDEGKGPTIWDVFAHRVNGYITTNETGDISDNEYYLYKEDIARIAAMGVKVYSFSISWARIFPFGAGAVNEQGLAHYDDLIDTCIQYGIKPAVTLYHWDLPLFLQNKYGGWLSSDIVPDFVAYARVLFERWGNKVPYWYTFNEPIVFCGFYPLPYHYFAATSIPDVQQPYYCGHHVLQAHAQAYRLAKSLNLTGTVSLKLNGGYKIPLTNSTADAEATQRAWDFNEGWFANPLFIDGDYPSRLKDYVSGFLPAFTDAEKTALNGSADLFAHDAYTSNFVAAPDDGITSCIANASNPLYPGCYNTTYTYSRASGGWNIGPAADPKAPWLHKATDWVPTFLRYIQDTWRPAGGIAVSEFGFGEPFERQKTILADILFDPIRRAYFHDYMEAILIALAEGTRVVGCLAWSLIDNLEWTTGYDVKFGLQYVNFTTQERFYKASFFEYVNAFKVYQEQ</sequence>
<dbReference type="InterPro" id="IPR017853">
    <property type="entry name" value="GH"/>
</dbReference>
<dbReference type="Gene3D" id="3.20.20.80">
    <property type="entry name" value="Glycosidases"/>
    <property type="match status" value="1"/>
</dbReference>
<evidence type="ECO:0000256" key="1">
    <source>
        <dbReference type="ARBA" id="ARBA00010838"/>
    </source>
</evidence>
<comment type="similarity">
    <text evidence="1 4">Belongs to the glycosyl hydrolase 1 family.</text>
</comment>
<name>A0ABQ8G4Z4_9PEZI</name>
<proteinExistence type="inferred from homology"/>
<keyword evidence="3" id="KW-0326">Glycosidase</keyword>
<dbReference type="Proteomes" id="UP000774617">
    <property type="component" value="Unassembled WGS sequence"/>
</dbReference>
<dbReference type="PRINTS" id="PR00131">
    <property type="entry name" value="GLHYDRLASE1"/>
</dbReference>
<feature type="chain" id="PRO_5046379438" evidence="5">
    <location>
        <begin position="21"/>
        <end position="594"/>
    </location>
</feature>
<dbReference type="PANTHER" id="PTHR10353">
    <property type="entry name" value="GLYCOSYL HYDROLASE"/>
    <property type="match status" value="1"/>
</dbReference>
<keyword evidence="2 6" id="KW-0378">Hydrolase</keyword>
<accession>A0ABQ8G4Z4</accession>